<reference evidence="2 3" key="1">
    <citation type="submission" date="2020-06" db="EMBL/GenBank/DDBJ databases">
        <title>Methanofollis fontis sp. nov., a methanogen isolated from marine sediments near a cold seep at Four-Way Closure Ridge offshore southwestern Taiwan.</title>
        <authorList>
            <person name="Chen S.-C."/>
            <person name="Teng N.-H."/>
            <person name="Lin Y.-S."/>
            <person name="Lai M.-C."/>
            <person name="Chen H.-H."/>
            <person name="Wang C.-C."/>
        </authorList>
    </citation>
    <scope>NUCLEOTIDE SEQUENCE [LARGE SCALE GENOMIC DNA]</scope>
    <source>
        <strain evidence="2 3">DSM 2702</strain>
    </source>
</reference>
<accession>A0A7K4HNI4</accession>
<protein>
    <submittedName>
        <fullName evidence="2">DUF1724 domain-containing protein</fullName>
    </submittedName>
</protein>
<evidence type="ECO:0000259" key="1">
    <source>
        <dbReference type="Pfam" id="PF08350"/>
    </source>
</evidence>
<gene>
    <name evidence="2" type="ORF">HWN36_05215</name>
</gene>
<dbReference type="AlphaFoldDB" id="A0A7K4HNI4"/>
<sequence>MQPESSWESARAQSDLIRLYCHPTILRLLVALGEGRQSAGRLSLIPGCGGCSAEEALRQMRYRWIVDQDENGYTLTNNGALLALRLRNLCETLHRIRCGRGAHGLQPMPALFEEVQDDLIRITRPASIHALRDPGSARDETKAWLAEQGFFTGADRTVALSAEGAEILESIERCIRTFEVIERFNSFFQIHSLDGMPESALATIDALICADLICDVPVNFEQGLAYFYDVIREAEQLHGVSTWFLPQIAETIWERVTAGAEIELVITPELAEKLWNEEIVRKGRNPADFPNLRFYVCTIPVKVGLTVTDKALSLGLFLRDGRTYDRIHDLLCFTPEAVAWGERLFRHYRERSVPIEEFFSDGVRATGSCR</sequence>
<dbReference type="OrthoDB" id="11410at2157"/>
<evidence type="ECO:0000313" key="2">
    <source>
        <dbReference type="EMBL" id="NVO66722.1"/>
    </source>
</evidence>
<feature type="domain" description="Methanogenesis regulatory protein FilR1 middle" evidence="1">
    <location>
        <begin position="226"/>
        <end position="351"/>
    </location>
</feature>
<organism evidence="2 3">
    <name type="scientific">Methanofollis tationis</name>
    <dbReference type="NCBI Taxonomy" id="81417"/>
    <lineage>
        <taxon>Archaea</taxon>
        <taxon>Methanobacteriati</taxon>
        <taxon>Methanobacteriota</taxon>
        <taxon>Stenosarchaea group</taxon>
        <taxon>Methanomicrobia</taxon>
        <taxon>Methanomicrobiales</taxon>
        <taxon>Methanomicrobiaceae</taxon>
        <taxon>Methanofollis</taxon>
    </lineage>
</organism>
<name>A0A7K4HNI4_9EURY</name>
<comment type="caution">
    <text evidence="2">The sequence shown here is derived from an EMBL/GenBank/DDBJ whole genome shotgun (WGS) entry which is preliminary data.</text>
</comment>
<dbReference type="EMBL" id="JABXWR010000001">
    <property type="protein sequence ID" value="NVO66722.1"/>
    <property type="molecule type" value="Genomic_DNA"/>
</dbReference>
<dbReference type="Proteomes" id="UP000570823">
    <property type="component" value="Unassembled WGS sequence"/>
</dbReference>
<evidence type="ECO:0000313" key="3">
    <source>
        <dbReference type="Proteomes" id="UP000570823"/>
    </source>
</evidence>
<dbReference type="Pfam" id="PF08350">
    <property type="entry name" value="FilR1_middle"/>
    <property type="match status" value="1"/>
</dbReference>
<keyword evidence="3" id="KW-1185">Reference proteome</keyword>
<dbReference type="InterPro" id="IPR013561">
    <property type="entry name" value="FilR1_middle_dom"/>
</dbReference>
<dbReference type="RefSeq" id="WP_176788391.1">
    <property type="nucleotide sequence ID" value="NZ_JABXWR010000001.1"/>
</dbReference>
<proteinExistence type="predicted"/>